<dbReference type="Proteomes" id="UP000308054">
    <property type="component" value="Unassembled WGS sequence"/>
</dbReference>
<proteinExistence type="predicted"/>
<feature type="chain" id="PRO_5020532648" evidence="1">
    <location>
        <begin position="24"/>
        <end position="200"/>
    </location>
</feature>
<keyword evidence="1" id="KW-0732">Signal</keyword>
<protein>
    <submittedName>
        <fullName evidence="2">Uncharacterized protein</fullName>
    </submittedName>
</protein>
<accession>A0A4S2H520</accession>
<evidence type="ECO:0000313" key="2">
    <source>
        <dbReference type="EMBL" id="TGY90538.1"/>
    </source>
</evidence>
<evidence type="ECO:0000313" key="3">
    <source>
        <dbReference type="Proteomes" id="UP000308054"/>
    </source>
</evidence>
<feature type="signal peptide" evidence="1">
    <location>
        <begin position="1"/>
        <end position="23"/>
    </location>
</feature>
<dbReference type="PROSITE" id="PS51257">
    <property type="entry name" value="PROKAR_LIPOPROTEIN"/>
    <property type="match status" value="1"/>
</dbReference>
<gene>
    <name evidence="2" type="ORF">E5163_05300</name>
</gene>
<dbReference type="OrthoDB" id="9856020at2"/>
<dbReference type="AlphaFoldDB" id="A0A4S2H520"/>
<reference evidence="2 3" key="1">
    <citation type="journal article" date="2017" name="Int. J. Syst. Evol. Microbiol.">
        <title>Marinicauda algicola sp. nov., isolated from a marine red alga Rhodosorus marinus.</title>
        <authorList>
            <person name="Jeong S.E."/>
            <person name="Jeon S.H."/>
            <person name="Chun B.H."/>
            <person name="Kim D.W."/>
            <person name="Jeon C.O."/>
        </authorList>
    </citation>
    <scope>NUCLEOTIDE SEQUENCE [LARGE SCALE GENOMIC DNA]</scope>
    <source>
        <strain evidence="2 3">JCM 31718</strain>
    </source>
</reference>
<sequence length="200" mass="22064">MRRPASRHAALAAILAATGLVSACGQEGRAPRMADLGEDRTGRSQVTPVHHLKNLDDPYADWFIAEAQGVYLELGRLSQIVECEAEGYVCIAWPFAFSFPEQGPPSMAGWQAGGFTFTARYEVERDFCGRERRVYLIEGADPSGAATRTWYHPDFGIYAILIGQAEEGRMVRIERAYATCERGLYARRPSAADARDAGSR</sequence>
<dbReference type="RefSeq" id="WP_135995036.1">
    <property type="nucleotide sequence ID" value="NZ_CP071057.1"/>
</dbReference>
<dbReference type="EMBL" id="SRXW01000001">
    <property type="protein sequence ID" value="TGY90538.1"/>
    <property type="molecule type" value="Genomic_DNA"/>
</dbReference>
<keyword evidence="3" id="KW-1185">Reference proteome</keyword>
<name>A0A4S2H520_9PROT</name>
<evidence type="ECO:0000256" key="1">
    <source>
        <dbReference type="SAM" id="SignalP"/>
    </source>
</evidence>
<comment type="caution">
    <text evidence="2">The sequence shown here is derived from an EMBL/GenBank/DDBJ whole genome shotgun (WGS) entry which is preliminary data.</text>
</comment>
<organism evidence="2 3">
    <name type="scientific">Marinicauda algicola</name>
    <dbReference type="NCBI Taxonomy" id="2029849"/>
    <lineage>
        <taxon>Bacteria</taxon>
        <taxon>Pseudomonadati</taxon>
        <taxon>Pseudomonadota</taxon>
        <taxon>Alphaproteobacteria</taxon>
        <taxon>Maricaulales</taxon>
        <taxon>Maricaulaceae</taxon>
        <taxon>Marinicauda</taxon>
    </lineage>
</organism>